<dbReference type="KEGG" id="fhw:RN87_11270"/>
<protein>
    <submittedName>
        <fullName evidence="2">HrgC protein</fullName>
    </submittedName>
</protein>
<dbReference type="RefSeq" id="WP_029492835.1">
    <property type="nucleotide sequence ID" value="NZ_ATKF01000028.1"/>
</dbReference>
<dbReference type="EMBL" id="CP013331">
    <property type="protein sequence ID" value="ALQ41088.1"/>
    <property type="molecule type" value="Genomic_DNA"/>
</dbReference>
<proteinExistence type="predicted"/>
<sequence length="194" mass="23173">MSVKIQLEKNGEVINGFTGFSWTTFFFGFWVPAFRKKSKGFGLFFLFFIIKIIIIYILSKQNNEIRESLWLYGTYELSYSMLTPILLSAAIYPLEVWIAYFYNNYYTNNLLAEGYHPIENDEYSTAILKDYSYLPYSKEELEDDIKMERYREFSNSARKEERSKFYSAAGIWITLFVIIFLLVYFNAINLTRYY</sequence>
<evidence type="ECO:0000256" key="1">
    <source>
        <dbReference type="SAM" id="Phobius"/>
    </source>
</evidence>
<feature type="transmembrane region" description="Helical" evidence="1">
    <location>
        <begin position="79"/>
        <end position="102"/>
    </location>
</feature>
<name>A0A0S2ZQ50_9FUSO</name>
<keyword evidence="1" id="KW-1133">Transmembrane helix</keyword>
<keyword evidence="1" id="KW-0812">Transmembrane</keyword>
<organism evidence="2">
    <name type="scientific">Fusobacterium hwasookii ChDC F174</name>
    <dbReference type="NCBI Taxonomy" id="1307442"/>
    <lineage>
        <taxon>Bacteria</taxon>
        <taxon>Fusobacteriati</taxon>
        <taxon>Fusobacteriota</taxon>
        <taxon>Fusobacteriia</taxon>
        <taxon>Fusobacteriales</taxon>
        <taxon>Fusobacteriaceae</taxon>
        <taxon>Fusobacterium</taxon>
    </lineage>
</organism>
<feature type="transmembrane region" description="Helical" evidence="1">
    <location>
        <begin position="13"/>
        <end position="34"/>
    </location>
</feature>
<feature type="transmembrane region" description="Helical" evidence="1">
    <location>
        <begin position="41"/>
        <end position="59"/>
    </location>
</feature>
<feature type="transmembrane region" description="Helical" evidence="1">
    <location>
        <begin position="165"/>
        <end position="185"/>
    </location>
</feature>
<dbReference type="AlphaFoldDB" id="A0A0S2ZQ50"/>
<keyword evidence="1" id="KW-0472">Membrane</keyword>
<evidence type="ECO:0000313" key="2">
    <source>
        <dbReference type="EMBL" id="ALQ41088.1"/>
    </source>
</evidence>
<reference evidence="2 3" key="1">
    <citation type="submission" date="2015-11" db="EMBL/GenBank/DDBJ databases">
        <authorList>
            <person name="Zhang Y."/>
            <person name="Guo Z."/>
        </authorList>
    </citation>
    <scope>NUCLEOTIDE SEQUENCE [LARGE SCALE GENOMIC DNA]</scope>
    <source>
        <strain evidence="2 3">ChDC F174</strain>
    </source>
</reference>
<accession>A0A0S2ZQ50</accession>
<dbReference type="Proteomes" id="UP000063275">
    <property type="component" value="Chromosome"/>
</dbReference>
<gene>
    <name evidence="2" type="ORF">RN87_11270</name>
</gene>
<dbReference type="OrthoDB" id="88178at2"/>
<evidence type="ECO:0000313" key="3">
    <source>
        <dbReference type="Proteomes" id="UP000063275"/>
    </source>
</evidence>